<evidence type="ECO:0000256" key="5">
    <source>
        <dbReference type="ARBA" id="ARBA00023043"/>
    </source>
</evidence>
<feature type="domain" description="PGG" evidence="9">
    <location>
        <begin position="40"/>
        <end position="117"/>
    </location>
</feature>
<keyword evidence="4 8" id="KW-1133">Transmembrane helix</keyword>
<gene>
    <name evidence="10" type="ORF">RJ641_020543</name>
</gene>
<sequence>MSAAQTNSQEPHPAEPRPPADHYDDWFRYYRFDIRRDSPNDARNVLLVVAALIAAATFQAGLNPPGGAWQDEAADGSHEAGKSIFGSHKVLYTVFIFCNTLAFSSSVNIITYLAVGCPFSEEVLLAVYSMLVTYGASIAAVQPKRSVSEKFVFIPLFLPLALRIAQQLLKKWFGISLSPQRLLQAIS</sequence>
<dbReference type="AlphaFoldDB" id="A0AAN8UP90"/>
<evidence type="ECO:0000256" key="2">
    <source>
        <dbReference type="ARBA" id="ARBA00022692"/>
    </source>
</evidence>
<evidence type="ECO:0000256" key="3">
    <source>
        <dbReference type="ARBA" id="ARBA00022737"/>
    </source>
</evidence>
<dbReference type="InterPro" id="IPR026961">
    <property type="entry name" value="PGG_dom"/>
</dbReference>
<comment type="subcellular location">
    <subcellularLocation>
        <location evidence="1">Membrane</location>
        <topology evidence="1">Multi-pass membrane protein</topology>
    </subcellularLocation>
</comment>
<comment type="caution">
    <text evidence="10">The sequence shown here is derived from an EMBL/GenBank/DDBJ whole genome shotgun (WGS) entry which is preliminary data.</text>
</comment>
<feature type="transmembrane region" description="Helical" evidence="8">
    <location>
        <begin position="90"/>
        <end position="115"/>
    </location>
</feature>
<keyword evidence="6 8" id="KW-0472">Membrane</keyword>
<feature type="compositionally biased region" description="Polar residues" evidence="7">
    <location>
        <begin position="1"/>
        <end position="10"/>
    </location>
</feature>
<protein>
    <submittedName>
        <fullName evidence="10">PGG domain</fullName>
    </submittedName>
</protein>
<evidence type="ECO:0000313" key="10">
    <source>
        <dbReference type="EMBL" id="KAK6915426.1"/>
    </source>
</evidence>
<keyword evidence="5" id="KW-0040">ANK repeat</keyword>
<evidence type="ECO:0000256" key="7">
    <source>
        <dbReference type="SAM" id="MobiDB-lite"/>
    </source>
</evidence>
<dbReference type="GO" id="GO:0005886">
    <property type="term" value="C:plasma membrane"/>
    <property type="evidence" value="ECO:0007669"/>
    <property type="project" value="TreeGrafter"/>
</dbReference>
<evidence type="ECO:0000256" key="6">
    <source>
        <dbReference type="ARBA" id="ARBA00023136"/>
    </source>
</evidence>
<evidence type="ECO:0000256" key="4">
    <source>
        <dbReference type="ARBA" id="ARBA00022989"/>
    </source>
</evidence>
<dbReference type="PANTHER" id="PTHR24186">
    <property type="entry name" value="PROTEIN PHOSPHATASE 1 REGULATORY SUBUNIT"/>
    <property type="match status" value="1"/>
</dbReference>
<dbReference type="PANTHER" id="PTHR24186:SF56">
    <property type="entry name" value="PGG DOMAIN-CONTAINING PROTEIN"/>
    <property type="match status" value="1"/>
</dbReference>
<dbReference type="EMBL" id="JBAMMX010000025">
    <property type="protein sequence ID" value="KAK6915426.1"/>
    <property type="molecule type" value="Genomic_DNA"/>
</dbReference>
<name>A0AAN8UP90_9MAGN</name>
<evidence type="ECO:0000259" key="9">
    <source>
        <dbReference type="Pfam" id="PF13962"/>
    </source>
</evidence>
<reference evidence="10 11" key="1">
    <citation type="submission" date="2023-12" db="EMBL/GenBank/DDBJ databases">
        <title>A high-quality genome assembly for Dillenia turbinata (Dilleniales).</title>
        <authorList>
            <person name="Chanderbali A."/>
        </authorList>
    </citation>
    <scope>NUCLEOTIDE SEQUENCE [LARGE SCALE GENOMIC DNA]</scope>
    <source>
        <strain evidence="10">LSX21</strain>
        <tissue evidence="10">Leaf</tissue>
    </source>
</reference>
<keyword evidence="11" id="KW-1185">Reference proteome</keyword>
<accession>A0AAN8UP90</accession>
<feature type="transmembrane region" description="Helical" evidence="8">
    <location>
        <begin position="122"/>
        <end position="141"/>
    </location>
</feature>
<feature type="transmembrane region" description="Helical" evidence="8">
    <location>
        <begin position="45"/>
        <end position="62"/>
    </location>
</feature>
<evidence type="ECO:0000256" key="8">
    <source>
        <dbReference type="SAM" id="Phobius"/>
    </source>
</evidence>
<keyword evidence="2 8" id="KW-0812">Transmembrane</keyword>
<feature type="region of interest" description="Disordered" evidence="7">
    <location>
        <begin position="1"/>
        <end position="20"/>
    </location>
</feature>
<dbReference type="Pfam" id="PF13962">
    <property type="entry name" value="PGG"/>
    <property type="match status" value="1"/>
</dbReference>
<organism evidence="10 11">
    <name type="scientific">Dillenia turbinata</name>
    <dbReference type="NCBI Taxonomy" id="194707"/>
    <lineage>
        <taxon>Eukaryota</taxon>
        <taxon>Viridiplantae</taxon>
        <taxon>Streptophyta</taxon>
        <taxon>Embryophyta</taxon>
        <taxon>Tracheophyta</taxon>
        <taxon>Spermatophyta</taxon>
        <taxon>Magnoliopsida</taxon>
        <taxon>eudicotyledons</taxon>
        <taxon>Gunneridae</taxon>
        <taxon>Pentapetalae</taxon>
        <taxon>Dilleniales</taxon>
        <taxon>Dilleniaceae</taxon>
        <taxon>Dillenia</taxon>
    </lineage>
</organism>
<keyword evidence="3" id="KW-0677">Repeat</keyword>
<proteinExistence type="predicted"/>
<evidence type="ECO:0000313" key="11">
    <source>
        <dbReference type="Proteomes" id="UP001370490"/>
    </source>
</evidence>
<dbReference type="Proteomes" id="UP001370490">
    <property type="component" value="Unassembled WGS sequence"/>
</dbReference>
<evidence type="ECO:0000256" key="1">
    <source>
        <dbReference type="ARBA" id="ARBA00004141"/>
    </source>
</evidence>